<keyword evidence="3" id="KW-1185">Reference proteome</keyword>
<organism evidence="2 3">
    <name type="scientific">Hymenobacter persicinus</name>
    <dbReference type="NCBI Taxonomy" id="2025506"/>
    <lineage>
        <taxon>Bacteria</taxon>
        <taxon>Pseudomonadati</taxon>
        <taxon>Bacteroidota</taxon>
        <taxon>Cytophagia</taxon>
        <taxon>Cytophagales</taxon>
        <taxon>Hymenobacteraceae</taxon>
        <taxon>Hymenobacter</taxon>
    </lineage>
</organism>
<dbReference type="OrthoDB" id="9811177at2"/>
<evidence type="ECO:0000259" key="1">
    <source>
        <dbReference type="Pfam" id="PF01863"/>
    </source>
</evidence>
<sequence>MQLEYEVKFSARKTLNITVERDRKIIVRAPNHLSLERIEAIVQSKRQWLKEKLNHAQKYPAVPETKEFISGEHLMYLGRNYQLLVVDEEIDGVEFNQRFRISRANQSNANALFKQWYLKQALLKIEPLAQEYAQRLGVQYNECKTSEMKYRWGSCTPSNNIIFNWRIIKAPLYVVGYLVAHELVHLMEGNHTPRFWNILSVQIPNYQKAKDWLKKNGDLLEVDF</sequence>
<feature type="domain" description="YgjP-like metallopeptidase" evidence="1">
    <location>
        <begin position="13"/>
        <end position="216"/>
    </location>
</feature>
<comment type="caution">
    <text evidence="2">The sequence shown here is derived from an EMBL/GenBank/DDBJ whole genome shotgun (WGS) entry which is preliminary data.</text>
</comment>
<proteinExistence type="predicted"/>
<dbReference type="EMBL" id="SEWE01000001">
    <property type="protein sequence ID" value="RYU84758.1"/>
    <property type="molecule type" value="Genomic_DNA"/>
</dbReference>
<gene>
    <name evidence="2" type="ORF">EWM57_00070</name>
</gene>
<name>A0A4Q5LGM2_9BACT</name>
<dbReference type="PANTHER" id="PTHR30399:SF1">
    <property type="entry name" value="UTP PYROPHOSPHATASE"/>
    <property type="match status" value="1"/>
</dbReference>
<dbReference type="Pfam" id="PF01863">
    <property type="entry name" value="YgjP-like"/>
    <property type="match status" value="1"/>
</dbReference>
<dbReference type="InterPro" id="IPR053136">
    <property type="entry name" value="UTP_pyrophosphatase-like"/>
</dbReference>
<dbReference type="InterPro" id="IPR002725">
    <property type="entry name" value="YgjP-like_metallopeptidase"/>
</dbReference>
<dbReference type="AlphaFoldDB" id="A0A4Q5LGM2"/>
<dbReference type="RefSeq" id="WP_129919094.1">
    <property type="nucleotide sequence ID" value="NZ_SEWE01000001.1"/>
</dbReference>
<accession>A0A4Q5LGM2</accession>
<dbReference type="Proteomes" id="UP000294155">
    <property type="component" value="Unassembled WGS sequence"/>
</dbReference>
<dbReference type="PANTHER" id="PTHR30399">
    <property type="entry name" value="UNCHARACTERIZED PROTEIN YGJP"/>
    <property type="match status" value="1"/>
</dbReference>
<dbReference type="CDD" id="cd07344">
    <property type="entry name" value="M48_yhfN_like"/>
    <property type="match status" value="1"/>
</dbReference>
<evidence type="ECO:0000313" key="3">
    <source>
        <dbReference type="Proteomes" id="UP000294155"/>
    </source>
</evidence>
<reference evidence="2 3" key="1">
    <citation type="submission" date="2019-02" db="EMBL/GenBank/DDBJ databases">
        <title>Bacterial novel species isolated from soil.</title>
        <authorList>
            <person name="Jung H.-Y."/>
        </authorList>
    </citation>
    <scope>NUCLEOTIDE SEQUENCE [LARGE SCALE GENOMIC DNA]</scope>
    <source>
        <strain evidence="2 3">1-3-3-3</strain>
    </source>
</reference>
<protein>
    <submittedName>
        <fullName evidence="2">M48 family peptidase</fullName>
    </submittedName>
</protein>
<dbReference type="Gene3D" id="3.30.2010.10">
    <property type="entry name" value="Metalloproteases ('zincins'), catalytic domain"/>
    <property type="match status" value="1"/>
</dbReference>
<evidence type="ECO:0000313" key="2">
    <source>
        <dbReference type="EMBL" id="RYU84758.1"/>
    </source>
</evidence>